<dbReference type="Proteomes" id="UP000536711">
    <property type="component" value="Unassembled WGS sequence"/>
</dbReference>
<feature type="region of interest" description="Disordered" evidence="1">
    <location>
        <begin position="1453"/>
        <end position="1485"/>
    </location>
</feature>
<dbReference type="NCBIfam" id="NF047352">
    <property type="entry name" value="P_loop_sacsin"/>
    <property type="match status" value="1"/>
</dbReference>
<dbReference type="EMBL" id="JAADJF010000022">
    <property type="protein sequence ID" value="KAF4443930.1"/>
    <property type="molecule type" value="Genomic_DNA"/>
</dbReference>
<feature type="compositionally biased region" description="Low complexity" evidence="1">
    <location>
        <begin position="1762"/>
        <end position="1773"/>
    </location>
</feature>
<evidence type="ECO:0000256" key="1">
    <source>
        <dbReference type="SAM" id="MobiDB-lite"/>
    </source>
</evidence>
<feature type="compositionally biased region" description="Basic and acidic residues" evidence="1">
    <location>
        <begin position="2220"/>
        <end position="2236"/>
    </location>
</feature>
<feature type="region of interest" description="Disordered" evidence="1">
    <location>
        <begin position="1810"/>
        <end position="1845"/>
    </location>
</feature>
<evidence type="ECO:0000313" key="3">
    <source>
        <dbReference type="Proteomes" id="UP000536711"/>
    </source>
</evidence>
<comment type="caution">
    <text evidence="2">The sequence shown here is derived from an EMBL/GenBank/DDBJ whole genome shotgun (WGS) entry which is preliminary data.</text>
</comment>
<dbReference type="InterPro" id="IPR052957">
    <property type="entry name" value="Auxin_embryo_med"/>
</dbReference>
<name>A0A8H4K563_9HYPO</name>
<sequence length="2243" mass="253204">MSTDTSQPGPGQRTAQDLVKEIAKERGYLGEEQLARIGEINPELRREVEEALLRKDEMIGSAVLTLARNLYTSNARFVFELLQNADDNNYNTALSNGQDPFVSFEVRPDRVSIECNENGFTHENLKAICAIGKSSKVGAAGYIGEKGIGFKSVFMAAWKVHIQSNDFSFSFTHRKGDSGLGMVTPVWEDADESLGGSSTRITLFLHTSDDPEEDARQRETIRLQFQDLQHTILLFLRKLRKVQVSFFDEDDILTSSTTYSLRGSNPVTVKKETSEGVEERQYHVTKHVTENIPKSENRTYSDEQDRADSSTEVVLAFPLAESGAPIVENQDVFAFLPMRPMGFKFLIHTDFVTEASRQGIVTGSLRNLGLLNGIADCFIKAIEEFCQHPILQYQWMRWLPQRDSYPWDSFWSGLLDRIEARIQEVKVLRTLGTGRLDYIHKLCRLQPWLRDKNGDPLFTDLDEEIYLAKEYTRDDLKLLEPYGLESMSPSDAITRVEKDLERDTDESRMKSPATDNEWHSLAARALILLKNTATVGPAQDRLKQLRFIPLENGTWVSSSSGPLYYSHASGSLAIPDDLDLSLVDSEAASNPDRRALFDKFGVIEALVKDVRALILKKPIRAIADETALAASIAHLKFLYLSEVLLEENEDQAKLRGYHIYDQNMRARLPTKHDVYLTTDDEYGPSELFKPQGNAPGFAAPFLHQDYVQEKPATPAGYSWGWDEWLQLRLRLRLQLRLTKKGPDQKLELSSVFRYIEQHRPECLLGALQRVWDVERTKVVESADIIRELRQLEVVCKGGDEFALSEPLSTTYLPLPELEGKHSRYAEDEGFVFLDLGESITSSTYRAKWGFLVDDLGVGCTDDLQFYLAILRTIRYSNAAAGVRRNTRVLDLYEVIHARCREADSFLDAQAQARQAINDGNLIYVPAHDSSPATWTSPEKCLWNAREDMQTAYPLAHLYRTVFRRSEEDLDVLRQFFKTALGVRDCSWEDYLNEIRRLKDLKSEDFDWVNDLYSSLDSETFGMMEVDATKLRKTFSEEPLIYFNVGKVSHWYTVGECLWSSATQIRGRVALNDLYPDLEDFFVSFLGVQELTLEMAYDELKEMGSRVPPPSVAAVKETIWALNSLLDTTADPPDEEPIFRGTAFPVRYPNKSVKLQSGRTQFAIADRKALGDIFAPQAKMLDFTLDEVRRLRPFLSWLDLEKRYLSTSVREISTVAGGRMDELQYPDREIRQKAYGLFRIAVHFNSPRTSEDSSDLYWTLMCAEVYETDGISSELHLSQDGHGLVHVQERSELHIREDDTGLKIYVPRDPKTQGFCYFSTLPRRFLEWMMTDPVTLQAKHAGSKAVQIVSAVLNAPLINMAQILEAEGVVEVDTPQGWCAQTTEEEAGDVAGGGEHVDVEEEDVHDATLYHEALEVHDETVSHEAEEDPIARFLAQPEIHEDDISSDEDSMLQTFDNLRSPPRLSDLPVRQRSPATSNSSVTGRRLFTPTSSTAEYFRQNRRTSSNVHRNTGRHESLQSTPRSASHPAFIFGSSPTAQPSSAFLFQSFGEASQHPTIEDEEEYLRLVNNVISAANTAALPSKGAYDMSGLFGALPEVDEEEIELSRQFRSHGLPERDMRIGALGELFVFELLRNIDPPLPRFSRDNWQSQMRKFITIHPDYSDMLPWTAQETADIVYFDRKRVLTNHLADKGYLDKTAWQNKKPLFLIEVKSTTGHSRTPFYMSKRQYQRSLILPFFFLPPHQIPSTSHLIPSPLRPSQQRSTNTTPNLINNPTILKDETTNNRKSLLTTFTMSDRLSILKGDDLVPTNDILPETSLTKTNPLERHAVTSPSPPSSQSEDTNMGPYYANLPLGLQPSVVGPRDDVPPGHVRLLGGFMCPVEPADPKKDNDTDTSVYHCPGGILELKDADEFPGETTPDDDESQDVTSPNAPQRPMLYLRDNCTPVASDGPTSSPFQEYSTLYQGINSSFPQSVGPEHLQPVDPLTRLRMTPQYAMNPPSPDFVQPIAPYHPKPIVPGFPEPIGPPPAQPMVYYHPESVDPHGQALGSPPIQHMDPHHADPINPDFFQPPTAHVPQAVAVYQPQRIGSLGEMLSPSPKEAPTPVPRRRSTITFNPQATEFTPSPTGAGLVNPGAPESALSPPDAGMVTYEASEFTHNPADLGMIPYEETGIEGFVAPDANVEAPMVETVQDTYNKILTIEDERDREDAINDFCYMQAKPWTDEMTRREKEEQELEERKRRFSRKK</sequence>
<feature type="compositionally biased region" description="Acidic residues" evidence="1">
    <location>
        <begin position="1909"/>
        <end position="1922"/>
    </location>
</feature>
<protein>
    <recommendedName>
        <fullName evidence="4">Protein NO VEIN C-terminal domain-containing protein</fullName>
    </recommendedName>
</protein>
<evidence type="ECO:0000313" key="2">
    <source>
        <dbReference type="EMBL" id="KAF4443930.1"/>
    </source>
</evidence>
<keyword evidence="3" id="KW-1185">Reference proteome</keyword>
<feature type="region of interest" description="Disordered" evidence="1">
    <location>
        <begin position="1497"/>
        <end position="1523"/>
    </location>
</feature>
<organism evidence="2 3">
    <name type="scientific">Fusarium acutatum</name>
    <dbReference type="NCBI Taxonomy" id="78861"/>
    <lineage>
        <taxon>Eukaryota</taxon>
        <taxon>Fungi</taxon>
        <taxon>Dikarya</taxon>
        <taxon>Ascomycota</taxon>
        <taxon>Pezizomycotina</taxon>
        <taxon>Sordariomycetes</taxon>
        <taxon>Hypocreomycetidae</taxon>
        <taxon>Hypocreales</taxon>
        <taxon>Nectriaceae</taxon>
        <taxon>Fusarium</taxon>
        <taxon>Fusarium fujikuroi species complex</taxon>
    </lineage>
</organism>
<dbReference type="OrthoDB" id="1262810at2759"/>
<dbReference type="Gene3D" id="3.30.565.10">
    <property type="entry name" value="Histidine kinase-like ATPase, C-terminal domain"/>
    <property type="match status" value="1"/>
</dbReference>
<feature type="compositionally biased region" description="Polar residues" evidence="1">
    <location>
        <begin position="1472"/>
        <end position="1485"/>
    </location>
</feature>
<feature type="region of interest" description="Disordered" evidence="1">
    <location>
        <begin position="1753"/>
        <end position="1773"/>
    </location>
</feature>
<gene>
    <name evidence="2" type="ORF">FACUT_1016</name>
</gene>
<proteinExistence type="predicted"/>
<feature type="region of interest" description="Disordered" evidence="1">
    <location>
        <begin position="2087"/>
        <end position="2106"/>
    </location>
</feature>
<feature type="region of interest" description="Disordered" evidence="1">
    <location>
        <begin position="1906"/>
        <end position="1936"/>
    </location>
</feature>
<feature type="region of interest" description="Disordered" evidence="1">
    <location>
        <begin position="2220"/>
        <end position="2243"/>
    </location>
</feature>
<dbReference type="InterPro" id="IPR036890">
    <property type="entry name" value="HATPase_C_sf"/>
</dbReference>
<reference evidence="2 3" key="1">
    <citation type="submission" date="2020-01" db="EMBL/GenBank/DDBJ databases">
        <title>Identification and distribution of gene clusters putatively required for synthesis of sphingolipid metabolism inhibitors in phylogenetically diverse species of the filamentous fungus Fusarium.</title>
        <authorList>
            <person name="Kim H.-S."/>
            <person name="Busman M."/>
            <person name="Brown D.W."/>
            <person name="Divon H."/>
            <person name="Uhlig S."/>
            <person name="Proctor R.H."/>
        </authorList>
    </citation>
    <scope>NUCLEOTIDE SEQUENCE [LARGE SCALE GENOMIC DNA]</scope>
    <source>
        <strain evidence="2 3">NRRL 13308</strain>
    </source>
</reference>
<accession>A0A8H4K563</accession>
<evidence type="ECO:0008006" key="4">
    <source>
        <dbReference type="Google" id="ProtNLM"/>
    </source>
</evidence>
<dbReference type="PANTHER" id="PTHR32387:SF0">
    <property type="entry name" value="PROTEIN NO VEIN"/>
    <property type="match status" value="1"/>
</dbReference>
<dbReference type="PANTHER" id="PTHR32387">
    <property type="entry name" value="WU:FJ29H11"/>
    <property type="match status" value="1"/>
</dbReference>
<dbReference type="SUPFAM" id="SSF55874">
    <property type="entry name" value="ATPase domain of HSP90 chaperone/DNA topoisomerase II/histidine kinase"/>
    <property type="match status" value="1"/>
</dbReference>